<evidence type="ECO:0000313" key="2">
    <source>
        <dbReference type="EMBL" id="CAG5109802.1"/>
    </source>
</evidence>
<protein>
    <submittedName>
        <fullName evidence="2">Oidioi.mRNA.OKI2018_I69.chr2.g4289.t1.cds</fullName>
    </submittedName>
</protein>
<dbReference type="EMBL" id="OU015567">
    <property type="protein sequence ID" value="CAG5109802.1"/>
    <property type="molecule type" value="Genomic_DNA"/>
</dbReference>
<evidence type="ECO:0000313" key="3">
    <source>
        <dbReference type="Proteomes" id="UP001158576"/>
    </source>
</evidence>
<reference evidence="2 3" key="1">
    <citation type="submission" date="2021-04" db="EMBL/GenBank/DDBJ databases">
        <authorList>
            <person name="Bliznina A."/>
        </authorList>
    </citation>
    <scope>NUCLEOTIDE SEQUENCE [LARGE SCALE GENOMIC DNA]</scope>
</reference>
<name>A0ABN7T0C3_OIKDI</name>
<gene>
    <name evidence="2" type="ORF">OKIOD_LOCUS13054</name>
</gene>
<organism evidence="2 3">
    <name type="scientific">Oikopleura dioica</name>
    <name type="common">Tunicate</name>
    <dbReference type="NCBI Taxonomy" id="34765"/>
    <lineage>
        <taxon>Eukaryota</taxon>
        <taxon>Metazoa</taxon>
        <taxon>Chordata</taxon>
        <taxon>Tunicata</taxon>
        <taxon>Appendicularia</taxon>
        <taxon>Copelata</taxon>
        <taxon>Oikopleuridae</taxon>
        <taxon>Oikopleura</taxon>
    </lineage>
</organism>
<accession>A0ABN7T0C3</accession>
<keyword evidence="3" id="KW-1185">Reference proteome</keyword>
<sequence>MRILLVLFFLHQAMSFSSPQPRRLRNLFAKRSPLTFKVTNPWLSALSLQDPRLEDEEENMSSAKKTFIEALNSLG</sequence>
<feature type="signal peptide" evidence="1">
    <location>
        <begin position="1"/>
        <end position="15"/>
    </location>
</feature>
<feature type="chain" id="PRO_5045901383" evidence="1">
    <location>
        <begin position="16"/>
        <end position="75"/>
    </location>
</feature>
<keyword evidence="1" id="KW-0732">Signal</keyword>
<proteinExistence type="predicted"/>
<evidence type="ECO:0000256" key="1">
    <source>
        <dbReference type="SAM" id="SignalP"/>
    </source>
</evidence>
<dbReference type="Proteomes" id="UP001158576">
    <property type="component" value="Chromosome 2"/>
</dbReference>